<name>A0ABD0R1N3_CIRMR</name>
<evidence type="ECO:0000313" key="1">
    <source>
        <dbReference type="EMBL" id="KAL0192409.1"/>
    </source>
</evidence>
<protein>
    <submittedName>
        <fullName evidence="1">Uncharacterized protein</fullName>
    </submittedName>
</protein>
<evidence type="ECO:0000313" key="2">
    <source>
        <dbReference type="Proteomes" id="UP001529510"/>
    </source>
</evidence>
<reference evidence="1 2" key="1">
    <citation type="submission" date="2024-05" db="EMBL/GenBank/DDBJ databases">
        <title>Genome sequencing and assembly of Indian major carp, Cirrhinus mrigala (Hamilton, 1822).</title>
        <authorList>
            <person name="Mohindra V."/>
            <person name="Chowdhury L.M."/>
            <person name="Lal K."/>
            <person name="Jena J.K."/>
        </authorList>
    </citation>
    <scope>NUCLEOTIDE SEQUENCE [LARGE SCALE GENOMIC DNA]</scope>
    <source>
        <strain evidence="1">CM1030</strain>
        <tissue evidence="1">Blood</tissue>
    </source>
</reference>
<keyword evidence="2" id="KW-1185">Reference proteome</keyword>
<gene>
    <name evidence="1" type="ORF">M9458_010705</name>
</gene>
<comment type="caution">
    <text evidence="1">The sequence shown here is derived from an EMBL/GenBank/DDBJ whole genome shotgun (WGS) entry which is preliminary data.</text>
</comment>
<sequence>LEGDCTILGVRTLAYYGNIDSSEWSLYVGGMRLDWELVELGAFSLDPHELYLSLEVPLYAPGMAYE</sequence>
<dbReference type="EMBL" id="JAMKFB020000005">
    <property type="protein sequence ID" value="KAL0192409.1"/>
    <property type="molecule type" value="Genomic_DNA"/>
</dbReference>
<dbReference type="Proteomes" id="UP001529510">
    <property type="component" value="Unassembled WGS sequence"/>
</dbReference>
<dbReference type="AlphaFoldDB" id="A0ABD0R1N3"/>
<feature type="non-terminal residue" evidence="1">
    <location>
        <position position="1"/>
    </location>
</feature>
<organism evidence="1 2">
    <name type="scientific">Cirrhinus mrigala</name>
    <name type="common">Mrigala</name>
    <dbReference type="NCBI Taxonomy" id="683832"/>
    <lineage>
        <taxon>Eukaryota</taxon>
        <taxon>Metazoa</taxon>
        <taxon>Chordata</taxon>
        <taxon>Craniata</taxon>
        <taxon>Vertebrata</taxon>
        <taxon>Euteleostomi</taxon>
        <taxon>Actinopterygii</taxon>
        <taxon>Neopterygii</taxon>
        <taxon>Teleostei</taxon>
        <taxon>Ostariophysi</taxon>
        <taxon>Cypriniformes</taxon>
        <taxon>Cyprinidae</taxon>
        <taxon>Labeoninae</taxon>
        <taxon>Labeonini</taxon>
        <taxon>Cirrhinus</taxon>
    </lineage>
</organism>
<accession>A0ABD0R1N3</accession>
<feature type="non-terminal residue" evidence="1">
    <location>
        <position position="66"/>
    </location>
</feature>
<proteinExistence type="predicted"/>